<dbReference type="EMBL" id="CM018043">
    <property type="protein sequence ID" value="KAA8531356.1"/>
    <property type="molecule type" value="Genomic_DNA"/>
</dbReference>
<feature type="region of interest" description="Disordered" evidence="1">
    <location>
        <begin position="34"/>
        <end position="58"/>
    </location>
</feature>
<dbReference type="GO" id="GO:0000492">
    <property type="term" value="P:box C/D snoRNP assembly"/>
    <property type="evidence" value="ECO:0007669"/>
    <property type="project" value="InterPro"/>
</dbReference>
<protein>
    <submittedName>
        <fullName evidence="2">Uncharacterized protein</fullName>
    </submittedName>
</protein>
<feature type="compositionally biased region" description="Polar residues" evidence="1">
    <location>
        <begin position="172"/>
        <end position="191"/>
    </location>
</feature>
<name>A0A5J5ANS6_9ASTE</name>
<reference evidence="2 3" key="1">
    <citation type="submission" date="2019-09" db="EMBL/GenBank/DDBJ databases">
        <title>A chromosome-level genome assembly of the Chinese tupelo Nyssa sinensis.</title>
        <authorList>
            <person name="Yang X."/>
            <person name="Kang M."/>
            <person name="Yang Y."/>
            <person name="Xiong H."/>
            <person name="Wang M."/>
            <person name="Zhang Z."/>
            <person name="Wang Z."/>
            <person name="Wu H."/>
            <person name="Ma T."/>
            <person name="Liu J."/>
            <person name="Xi Z."/>
        </authorList>
    </citation>
    <scope>NUCLEOTIDE SEQUENCE [LARGE SCALE GENOMIC DNA]</scope>
    <source>
        <strain evidence="2">J267</strain>
        <tissue evidence="2">Leaf</tissue>
    </source>
</reference>
<dbReference type="PANTHER" id="PTHR28674">
    <property type="entry name" value="SIMILAR TO DNA SEGMENT, CHR 10, WAYNE STATE UNIVERSITY 102,-EXPRESSED"/>
    <property type="match status" value="1"/>
</dbReference>
<evidence type="ECO:0000313" key="2">
    <source>
        <dbReference type="EMBL" id="KAA8531356.1"/>
    </source>
</evidence>
<keyword evidence="3" id="KW-1185">Reference proteome</keyword>
<dbReference type="Pfam" id="PF15370">
    <property type="entry name" value="NOPCHAP1"/>
    <property type="match status" value="1"/>
</dbReference>
<gene>
    <name evidence="2" type="ORF">F0562_006065</name>
</gene>
<dbReference type="InterPro" id="IPR027921">
    <property type="entry name" value="NOPCHAP1"/>
</dbReference>
<feature type="region of interest" description="Disordered" evidence="1">
    <location>
        <begin position="131"/>
        <end position="207"/>
    </location>
</feature>
<evidence type="ECO:0000313" key="3">
    <source>
        <dbReference type="Proteomes" id="UP000325577"/>
    </source>
</evidence>
<organism evidence="2 3">
    <name type="scientific">Nyssa sinensis</name>
    <dbReference type="NCBI Taxonomy" id="561372"/>
    <lineage>
        <taxon>Eukaryota</taxon>
        <taxon>Viridiplantae</taxon>
        <taxon>Streptophyta</taxon>
        <taxon>Embryophyta</taxon>
        <taxon>Tracheophyta</taxon>
        <taxon>Spermatophyta</taxon>
        <taxon>Magnoliopsida</taxon>
        <taxon>eudicotyledons</taxon>
        <taxon>Gunneridae</taxon>
        <taxon>Pentapetalae</taxon>
        <taxon>asterids</taxon>
        <taxon>Cornales</taxon>
        <taxon>Nyssaceae</taxon>
        <taxon>Nyssa</taxon>
    </lineage>
</organism>
<evidence type="ECO:0000256" key="1">
    <source>
        <dbReference type="SAM" id="MobiDB-lite"/>
    </source>
</evidence>
<dbReference type="AlphaFoldDB" id="A0A5J5ANS6"/>
<dbReference type="OrthoDB" id="1112980at2759"/>
<proteinExistence type="predicted"/>
<dbReference type="PANTHER" id="PTHR28674:SF1">
    <property type="entry name" value="NOP PROTEIN CHAPERONE 1"/>
    <property type="match status" value="1"/>
</dbReference>
<dbReference type="Proteomes" id="UP000325577">
    <property type="component" value="Linkage Group LG2"/>
</dbReference>
<dbReference type="GO" id="GO:0062064">
    <property type="term" value="F:box C/D methylation guide snoRNP complex binding"/>
    <property type="evidence" value="ECO:0007669"/>
    <property type="project" value="TreeGrafter"/>
</dbReference>
<sequence>MGRSSKALLDLEGNNASSSSIESTLLVCKKNDILQSQTTKPHPSDGKPTTTTSSVPKSEVLGRVKDFLGVMSEANKRLQLDAKENSKDYDIEVLTGNESEYIEMDLMLGVADLHTPEAVAAAESAIVGYQPVIPLPAGGDGTESEDNSDEDDDDDDDDDADDDDDGNGNDSCSPTNFKTSKPAEDNSSNKALRNCRSKKRPNIVELP</sequence>
<accession>A0A5J5ANS6</accession>
<feature type="region of interest" description="Disordered" evidence="1">
    <location>
        <begin position="1"/>
        <end position="21"/>
    </location>
</feature>
<feature type="compositionally biased region" description="Acidic residues" evidence="1">
    <location>
        <begin position="142"/>
        <end position="167"/>
    </location>
</feature>